<keyword evidence="3" id="KW-0489">Methyltransferase</keyword>
<dbReference type="Pfam" id="PF13649">
    <property type="entry name" value="Methyltransf_25"/>
    <property type="match status" value="1"/>
</dbReference>
<dbReference type="GO" id="GO:0008168">
    <property type="term" value="F:methyltransferase activity"/>
    <property type="evidence" value="ECO:0007669"/>
    <property type="project" value="UniProtKB-KW"/>
</dbReference>
<accession>A0ABS8IFM2</accession>
<evidence type="ECO:0000313" key="3">
    <source>
        <dbReference type="EMBL" id="MCC5602610.1"/>
    </source>
</evidence>
<organism evidence="3 4">
    <name type="scientific">Nostoc favosum CHAB5714</name>
    <dbReference type="NCBI Taxonomy" id="2780399"/>
    <lineage>
        <taxon>Bacteria</taxon>
        <taxon>Bacillati</taxon>
        <taxon>Cyanobacteriota</taxon>
        <taxon>Cyanophyceae</taxon>
        <taxon>Nostocales</taxon>
        <taxon>Nostocaceae</taxon>
        <taxon>Nostoc</taxon>
        <taxon>Nostoc favosum</taxon>
    </lineage>
</organism>
<gene>
    <name evidence="3" type="ORF">LC586_26310</name>
</gene>
<dbReference type="InterPro" id="IPR029063">
    <property type="entry name" value="SAM-dependent_MTases_sf"/>
</dbReference>
<sequence>MSPETISSNERYTEYDAWAWLYNETMGPEYSQNQLQPLEKMLLPRLTQNAQLLDLCCGTGHLVQRLIERGYQVTGVDGSEQMLNYARQNSPNANFLLGDARYFELPSLFDAVFSTSASLNHIMTIQELQQVFQRVYTALKDGGWFLFDINHHEQMQRWWNGEIAEGEIANKYAWTLTPNYNSSDSTGYFQVTMFQAPAKPSSSLLRTTWTGLSPILNLRFLYRWRLKLLSAFQAQEKHWKRMDIRYPVRGYYPEEIKALLQEVGFIDIDIRTLEGSTTIDNKHSAYFLCRKLGK</sequence>
<dbReference type="PANTHER" id="PTHR43861">
    <property type="entry name" value="TRANS-ACONITATE 2-METHYLTRANSFERASE-RELATED"/>
    <property type="match status" value="1"/>
</dbReference>
<dbReference type="RefSeq" id="WP_229488161.1">
    <property type="nucleotide sequence ID" value="NZ_JAIVFQ010000054.1"/>
</dbReference>
<dbReference type="EMBL" id="JAIVFQ010000054">
    <property type="protein sequence ID" value="MCC5602610.1"/>
    <property type="molecule type" value="Genomic_DNA"/>
</dbReference>
<feature type="domain" description="Methyltransferase" evidence="2">
    <location>
        <begin position="53"/>
        <end position="143"/>
    </location>
</feature>
<evidence type="ECO:0000256" key="1">
    <source>
        <dbReference type="ARBA" id="ARBA00022679"/>
    </source>
</evidence>
<proteinExistence type="predicted"/>
<dbReference type="Gene3D" id="2.20.25.110">
    <property type="entry name" value="S-adenosyl-L-methionine-dependent methyltransferases"/>
    <property type="match status" value="1"/>
</dbReference>
<keyword evidence="1" id="KW-0808">Transferase</keyword>
<name>A0ABS8IFM2_9NOSO</name>
<evidence type="ECO:0000313" key="4">
    <source>
        <dbReference type="Proteomes" id="UP001199525"/>
    </source>
</evidence>
<dbReference type="CDD" id="cd02440">
    <property type="entry name" value="AdoMet_MTases"/>
    <property type="match status" value="1"/>
</dbReference>
<dbReference type="GO" id="GO:0032259">
    <property type="term" value="P:methylation"/>
    <property type="evidence" value="ECO:0007669"/>
    <property type="project" value="UniProtKB-KW"/>
</dbReference>
<dbReference type="InterPro" id="IPR041698">
    <property type="entry name" value="Methyltransf_25"/>
</dbReference>
<keyword evidence="4" id="KW-1185">Reference proteome</keyword>
<reference evidence="3 4" key="1">
    <citation type="journal article" date="2021" name="Microorganisms">
        <title>Genome Evolution of Filamentous Cyanobacterium Nostoc Species: From Facultative Symbiosis to Free Living.</title>
        <authorList>
            <person name="Huo D."/>
            <person name="Li H."/>
            <person name="Cai F."/>
            <person name="Guo X."/>
            <person name="Qiao Z."/>
            <person name="Wang W."/>
            <person name="Yu G."/>
            <person name="Li R."/>
        </authorList>
    </citation>
    <scope>NUCLEOTIDE SEQUENCE [LARGE SCALE GENOMIC DNA]</scope>
    <source>
        <strain evidence="3 4">CHAB 5714</strain>
    </source>
</reference>
<comment type="caution">
    <text evidence="3">The sequence shown here is derived from an EMBL/GenBank/DDBJ whole genome shotgun (WGS) entry which is preliminary data.</text>
</comment>
<protein>
    <submittedName>
        <fullName evidence="3">Class I SAM-dependent methyltransferase</fullName>
    </submittedName>
</protein>
<dbReference type="Gene3D" id="3.40.50.150">
    <property type="entry name" value="Vaccinia Virus protein VP39"/>
    <property type="match status" value="1"/>
</dbReference>
<dbReference type="SUPFAM" id="SSF53335">
    <property type="entry name" value="S-adenosyl-L-methionine-dependent methyltransferases"/>
    <property type="match status" value="1"/>
</dbReference>
<dbReference type="Proteomes" id="UP001199525">
    <property type="component" value="Unassembled WGS sequence"/>
</dbReference>
<evidence type="ECO:0000259" key="2">
    <source>
        <dbReference type="Pfam" id="PF13649"/>
    </source>
</evidence>